<dbReference type="Pfam" id="PF13302">
    <property type="entry name" value="Acetyltransf_3"/>
    <property type="match status" value="1"/>
</dbReference>
<keyword evidence="3" id="KW-1185">Reference proteome</keyword>
<dbReference type="PANTHER" id="PTHR43415">
    <property type="entry name" value="SPERMIDINE N(1)-ACETYLTRANSFERASE"/>
    <property type="match status" value="1"/>
</dbReference>
<dbReference type="InterPro" id="IPR000182">
    <property type="entry name" value="GNAT_dom"/>
</dbReference>
<reference evidence="2 3" key="1">
    <citation type="submission" date="2023-07" db="EMBL/GenBank/DDBJ databases">
        <title>Genomic Encyclopedia of Type Strains, Phase IV (KMG-IV): sequencing the most valuable type-strain genomes for metagenomic binning, comparative biology and taxonomic classification.</title>
        <authorList>
            <person name="Goeker M."/>
        </authorList>
    </citation>
    <scope>NUCLEOTIDE SEQUENCE [LARGE SCALE GENOMIC DNA]</scope>
    <source>
        <strain evidence="2 3">DSM 20694</strain>
    </source>
</reference>
<dbReference type="PANTHER" id="PTHR43415:SF3">
    <property type="entry name" value="GNAT-FAMILY ACETYLTRANSFERASE"/>
    <property type="match status" value="1"/>
</dbReference>
<sequence length="177" mass="20402">MLLKYKNLIIRNATVNDGVLLAKWWNDGKIMEHAGFPNGTGEKAKDIVEKIKTDRDDVKRRLILEINKTAVGEMVYYNVGNKVVEIGIKICTLSKQNQGFGRKFLSMLISYLFYDMGYKKVILDTNINNNRAKHVYETLGFKKVGVREDSWRNQLGELQTSVDYELIPEDFVDFTNV</sequence>
<evidence type="ECO:0000313" key="2">
    <source>
        <dbReference type="EMBL" id="MDQ0150023.1"/>
    </source>
</evidence>
<accession>A0ABT9UUN2</accession>
<evidence type="ECO:0000313" key="3">
    <source>
        <dbReference type="Proteomes" id="UP001228504"/>
    </source>
</evidence>
<organism evidence="2 3">
    <name type="scientific">Eubacterium multiforme</name>
    <dbReference type="NCBI Taxonomy" id="83339"/>
    <lineage>
        <taxon>Bacteria</taxon>
        <taxon>Bacillati</taxon>
        <taxon>Bacillota</taxon>
        <taxon>Clostridia</taxon>
        <taxon>Eubacteriales</taxon>
        <taxon>Eubacteriaceae</taxon>
        <taxon>Eubacterium</taxon>
    </lineage>
</organism>
<dbReference type="Gene3D" id="3.40.630.30">
    <property type="match status" value="1"/>
</dbReference>
<protein>
    <submittedName>
        <fullName evidence="2">RimJ/RimL family protein N-acetyltransferase</fullName>
    </submittedName>
</protein>
<proteinExistence type="predicted"/>
<dbReference type="Proteomes" id="UP001228504">
    <property type="component" value="Unassembled WGS sequence"/>
</dbReference>
<dbReference type="RefSeq" id="WP_307486311.1">
    <property type="nucleotide sequence ID" value="NZ_JAUSUF010000006.1"/>
</dbReference>
<dbReference type="PROSITE" id="PS51186">
    <property type="entry name" value="GNAT"/>
    <property type="match status" value="1"/>
</dbReference>
<dbReference type="SUPFAM" id="SSF55729">
    <property type="entry name" value="Acyl-CoA N-acyltransferases (Nat)"/>
    <property type="match status" value="1"/>
</dbReference>
<feature type="domain" description="N-acetyltransferase" evidence="1">
    <location>
        <begin position="8"/>
        <end position="165"/>
    </location>
</feature>
<gene>
    <name evidence="2" type="ORF">J2S18_001959</name>
</gene>
<dbReference type="InterPro" id="IPR016181">
    <property type="entry name" value="Acyl_CoA_acyltransferase"/>
</dbReference>
<comment type="caution">
    <text evidence="2">The sequence shown here is derived from an EMBL/GenBank/DDBJ whole genome shotgun (WGS) entry which is preliminary data.</text>
</comment>
<name>A0ABT9UUN2_9FIRM</name>
<dbReference type="EMBL" id="JAUSUF010000006">
    <property type="protein sequence ID" value="MDQ0150023.1"/>
    <property type="molecule type" value="Genomic_DNA"/>
</dbReference>
<evidence type="ECO:0000259" key="1">
    <source>
        <dbReference type="PROSITE" id="PS51186"/>
    </source>
</evidence>